<dbReference type="AlphaFoldDB" id="A0A225W3C3"/>
<protein>
    <submittedName>
        <fullName evidence="1">Uncharacterized protein</fullName>
    </submittedName>
</protein>
<evidence type="ECO:0000313" key="2">
    <source>
        <dbReference type="Proteomes" id="UP000198211"/>
    </source>
</evidence>
<keyword evidence="2" id="KW-1185">Reference proteome</keyword>
<organism evidence="1 2">
    <name type="scientific">Phytophthora megakarya</name>
    <dbReference type="NCBI Taxonomy" id="4795"/>
    <lineage>
        <taxon>Eukaryota</taxon>
        <taxon>Sar</taxon>
        <taxon>Stramenopiles</taxon>
        <taxon>Oomycota</taxon>
        <taxon>Peronosporomycetes</taxon>
        <taxon>Peronosporales</taxon>
        <taxon>Peronosporaceae</taxon>
        <taxon>Phytophthora</taxon>
    </lineage>
</organism>
<dbReference type="Proteomes" id="UP000198211">
    <property type="component" value="Unassembled WGS sequence"/>
</dbReference>
<sequence>MADEAARRLQEVVPINDRVRCTDWMELDRVLRSSKGLYGRTVDFFPALFRSSDRHVNQNKARGWWKKREQTAISLANPAQQKFATSRQRVRHQFVVKALGGRGKKLGTQWVWLYPLLLAKFQRLRRAGVKMSNHLVAEIGIVFIEDSEHPTFNVRYSVKGTPFSDLMTPRRVQDFLERNNIVYMRHKNKKQVSVEKQMQIDMAVTKHLGALKRQFEDGTLLPHQRYNMDESHFVIDLDDGKTLDFVGSQSVKYCSIVSGREGITMCVLLKVVATRASFIRSLFSRTRAQTILS</sequence>
<evidence type="ECO:0000313" key="1">
    <source>
        <dbReference type="EMBL" id="OWZ11360.1"/>
    </source>
</evidence>
<name>A0A225W3C3_9STRA</name>
<gene>
    <name evidence="1" type="ORF">PHMEG_00015627</name>
</gene>
<dbReference type="OrthoDB" id="120337at2759"/>
<comment type="caution">
    <text evidence="1">The sequence shown here is derived from an EMBL/GenBank/DDBJ whole genome shotgun (WGS) entry which is preliminary data.</text>
</comment>
<accession>A0A225W3C3</accession>
<reference evidence="2" key="1">
    <citation type="submission" date="2017-03" db="EMBL/GenBank/DDBJ databases">
        <title>Phytopthora megakarya and P. palmivora, two closely related causual agents of cacao black pod achieved similar genome size and gene model numbers by different mechanisms.</title>
        <authorList>
            <person name="Ali S."/>
            <person name="Shao J."/>
            <person name="Larry D.J."/>
            <person name="Kronmiller B."/>
            <person name="Shen D."/>
            <person name="Strem M.D."/>
            <person name="Melnick R.L."/>
            <person name="Guiltinan M.J."/>
            <person name="Tyler B.M."/>
            <person name="Meinhardt L.W."/>
            <person name="Bailey B.A."/>
        </authorList>
    </citation>
    <scope>NUCLEOTIDE SEQUENCE [LARGE SCALE GENOMIC DNA]</scope>
    <source>
        <strain evidence="2">zdho120</strain>
    </source>
</reference>
<proteinExistence type="predicted"/>
<dbReference type="EMBL" id="NBNE01002145">
    <property type="protein sequence ID" value="OWZ11360.1"/>
    <property type="molecule type" value="Genomic_DNA"/>
</dbReference>